<evidence type="ECO:0000313" key="2">
    <source>
        <dbReference type="Proteomes" id="UP000042997"/>
    </source>
</evidence>
<proteinExistence type="predicted"/>
<accession>A0A098BL80</accession>
<organism evidence="1 2">
    <name type="scientific">Rhodococcus ruber</name>
    <dbReference type="NCBI Taxonomy" id="1830"/>
    <lineage>
        <taxon>Bacteria</taxon>
        <taxon>Bacillati</taxon>
        <taxon>Actinomycetota</taxon>
        <taxon>Actinomycetes</taxon>
        <taxon>Mycobacteriales</taxon>
        <taxon>Nocardiaceae</taxon>
        <taxon>Rhodococcus</taxon>
    </lineage>
</organism>
<reference evidence="1 2" key="1">
    <citation type="journal article" date="2014" name="Genome Announc.">
        <title>Draft Genome Sequence of Propane- and Butane-Oxidizing Actinobacterium Rhodococcus ruber IEGM 231.</title>
        <authorList>
            <person name="Ivshina I.B."/>
            <person name="Kuyukina M.S."/>
            <person name="Krivoruchko A.V."/>
            <person name="Barbe V."/>
            <person name="Fischer C."/>
        </authorList>
    </citation>
    <scope>NUCLEOTIDE SEQUENCE [LARGE SCALE GENOMIC DNA]</scope>
</reference>
<evidence type="ECO:0000313" key="1">
    <source>
        <dbReference type="EMBL" id="CDZ88962.1"/>
    </source>
</evidence>
<dbReference type="AlphaFoldDB" id="A0A098BL80"/>
<dbReference type="Proteomes" id="UP000042997">
    <property type="component" value="Unassembled WGS sequence"/>
</dbReference>
<name>A0A098BL80_9NOCA</name>
<dbReference type="EMBL" id="CCSD01000056">
    <property type="protein sequence ID" value="CDZ88962.1"/>
    <property type="molecule type" value="Genomic_DNA"/>
</dbReference>
<gene>
    <name evidence="1" type="ORF">RHRU231_450129</name>
</gene>
<sequence length="156" mass="17503">MFDWRDAAYCATEHVEAYTTDNLPEPTARHECTMRARIVEKLCGPCPVWRECGMEALQYDTRGVIRAGIAFPDVKVGSARRRLMVRLGLSGDPLQEKAAVPRTHCDRDHELVGDNVIVRKDGARLCRACSLARGAERRAKARAQRESRLALLREAA</sequence>
<protein>
    <submittedName>
        <fullName evidence="1">Uncharacterized protein</fullName>
    </submittedName>
</protein>